<dbReference type="InParanoid" id="F0ZC77"/>
<dbReference type="GO" id="GO:0005829">
    <property type="term" value="C:cytosol"/>
    <property type="evidence" value="ECO:0000318"/>
    <property type="project" value="GO_Central"/>
</dbReference>
<evidence type="ECO:0000256" key="2">
    <source>
        <dbReference type="ARBA" id="ARBA00022942"/>
    </source>
</evidence>
<dbReference type="Proteomes" id="UP000001064">
    <property type="component" value="Unassembled WGS sequence"/>
</dbReference>
<feature type="region of interest" description="Disordered" evidence="6">
    <location>
        <begin position="22"/>
        <end position="42"/>
    </location>
</feature>
<evidence type="ECO:0000256" key="4">
    <source>
        <dbReference type="ARBA" id="ARBA00026071"/>
    </source>
</evidence>
<reference evidence="8" key="1">
    <citation type="journal article" date="2011" name="Genome Biol.">
        <title>Comparative genomics of the social amoebae Dictyostelium discoideum and Dictyostelium purpureum.</title>
        <authorList>
            <consortium name="US DOE Joint Genome Institute (JGI-PGF)"/>
            <person name="Sucgang R."/>
            <person name="Kuo A."/>
            <person name="Tian X."/>
            <person name="Salerno W."/>
            <person name="Parikh A."/>
            <person name="Feasley C.L."/>
            <person name="Dalin E."/>
            <person name="Tu H."/>
            <person name="Huang E."/>
            <person name="Barry K."/>
            <person name="Lindquist E."/>
            <person name="Shapiro H."/>
            <person name="Bruce D."/>
            <person name="Schmutz J."/>
            <person name="Salamov A."/>
            <person name="Fey P."/>
            <person name="Gaudet P."/>
            <person name="Anjard C."/>
            <person name="Babu M.M."/>
            <person name="Basu S."/>
            <person name="Bushmanova Y."/>
            <person name="van der Wel H."/>
            <person name="Katoh-Kurasawa M."/>
            <person name="Dinh C."/>
            <person name="Coutinho P.M."/>
            <person name="Saito T."/>
            <person name="Elias M."/>
            <person name="Schaap P."/>
            <person name="Kay R.R."/>
            <person name="Henrissat B."/>
            <person name="Eichinger L."/>
            <person name="Rivero F."/>
            <person name="Putnam N.H."/>
            <person name="West C.M."/>
            <person name="Loomis W.F."/>
            <person name="Chisholm R.L."/>
            <person name="Shaulsky G."/>
            <person name="Strassmann J.E."/>
            <person name="Queller D.C."/>
            <person name="Kuspa A."/>
            <person name="Grigoriev I.V."/>
        </authorList>
    </citation>
    <scope>NUCLEOTIDE SEQUENCE [LARGE SCALE GENOMIC DNA]</scope>
    <source>
        <strain evidence="8">QSDP1</strain>
    </source>
</reference>
<name>F0ZC77_DICPU</name>
<dbReference type="FunCoup" id="F0ZC77">
    <property type="interactions" value="1248"/>
</dbReference>
<dbReference type="PROSITE" id="PS51476">
    <property type="entry name" value="PROTEASOME_BETA_2"/>
    <property type="match status" value="1"/>
</dbReference>
<comment type="function">
    <text evidence="5">Non-catalytic component of the proteasome.</text>
</comment>
<dbReference type="STRING" id="5786.F0ZC77"/>
<dbReference type="GO" id="GO:0019774">
    <property type="term" value="C:proteasome core complex, beta-subunit complex"/>
    <property type="evidence" value="ECO:0000318"/>
    <property type="project" value="GO_Central"/>
</dbReference>
<dbReference type="PANTHER" id="PTHR32194">
    <property type="entry name" value="METALLOPROTEASE TLDD"/>
    <property type="match status" value="1"/>
</dbReference>
<sequence length="263" mass="29286">MSFEHINFPVFGQVDYFGKQSQQQLQPQQQYTPSHGGKKNTLDPIVTGTSIIAIKYDKGVVMGSDMLLSYGSLARFNSIQRMTKFGGNTIIGASGEYSDFQSITTTLNELVTDDHCMDDGSRLSPEEIWNYLARILYNQRNKGNPLWNTCVVIGYQGGKSFLGKVDLVGTCFKEDIVTCGYGSHIALPLLRKARDDNPNMNLEQAKKLIEDCLRVLFYRDARSSKKIQIAVAGEQGIDISGPIELETYNWNSGEAAVKNFSQV</sequence>
<comment type="similarity">
    <text evidence="5">Belongs to the peptidase T1B family.</text>
</comment>
<dbReference type="EMBL" id="GL870976">
    <property type="protein sequence ID" value="EGC38450.1"/>
    <property type="molecule type" value="Genomic_DNA"/>
</dbReference>
<evidence type="ECO:0000256" key="1">
    <source>
        <dbReference type="ARBA" id="ARBA00022490"/>
    </source>
</evidence>
<dbReference type="MEROPS" id="T01.A13"/>
<keyword evidence="2 5" id="KW-0647">Proteasome</keyword>
<dbReference type="VEuPathDB" id="AmoebaDB:DICPUDRAFT_75973"/>
<dbReference type="GeneID" id="10502096"/>
<evidence type="ECO:0000256" key="5">
    <source>
        <dbReference type="PIRNR" id="PIRNR001213"/>
    </source>
</evidence>
<dbReference type="OrthoDB" id="10248542at2759"/>
<dbReference type="InterPro" id="IPR016295">
    <property type="entry name" value="Proteasome_beta4"/>
</dbReference>
<gene>
    <name evidence="7" type="ORF">DICPUDRAFT_75973</name>
</gene>
<dbReference type="KEGG" id="dpp:DICPUDRAFT_75973"/>
<dbReference type="PROSITE" id="PS00854">
    <property type="entry name" value="PROTEASOME_BETA_1"/>
    <property type="match status" value="1"/>
</dbReference>
<keyword evidence="8" id="KW-1185">Reference proteome</keyword>
<comment type="subcellular location">
    <subcellularLocation>
        <location evidence="5">Cytoplasm</location>
    </subcellularLocation>
    <subcellularLocation>
        <location evidence="5">Nucleus</location>
    </subcellularLocation>
</comment>
<dbReference type="RefSeq" id="XP_003285008.1">
    <property type="nucleotide sequence ID" value="XM_003284960.1"/>
</dbReference>
<dbReference type="PIRSF" id="PIRSF001213">
    <property type="entry name" value="Psome_endopept_beta"/>
    <property type="match status" value="1"/>
</dbReference>
<organism evidence="7 8">
    <name type="scientific">Dictyostelium purpureum</name>
    <name type="common">Slime mold</name>
    <dbReference type="NCBI Taxonomy" id="5786"/>
    <lineage>
        <taxon>Eukaryota</taxon>
        <taxon>Amoebozoa</taxon>
        <taxon>Evosea</taxon>
        <taxon>Eumycetozoa</taxon>
        <taxon>Dictyostelia</taxon>
        <taxon>Dictyosteliales</taxon>
        <taxon>Dictyosteliaceae</taxon>
        <taxon>Dictyostelium</taxon>
    </lineage>
</organism>
<accession>F0ZC77</accession>
<evidence type="ECO:0000313" key="8">
    <source>
        <dbReference type="Proteomes" id="UP000001064"/>
    </source>
</evidence>
<dbReference type="AlphaFoldDB" id="F0ZC77"/>
<dbReference type="Gene3D" id="3.60.20.10">
    <property type="entry name" value="Glutamine Phosphoribosylpyrophosphate, subunit 1, domain 1"/>
    <property type="match status" value="1"/>
</dbReference>
<dbReference type="OMA" id="QPIMRRY"/>
<dbReference type="SUPFAM" id="SSF56235">
    <property type="entry name" value="N-terminal nucleophile aminohydrolases (Ntn hydrolases)"/>
    <property type="match status" value="1"/>
</dbReference>
<dbReference type="InterPro" id="IPR016050">
    <property type="entry name" value="Proteasome_bsu_CS"/>
</dbReference>
<protein>
    <recommendedName>
        <fullName evidence="5">Proteasome subunit beta</fullName>
    </recommendedName>
</protein>
<evidence type="ECO:0000256" key="3">
    <source>
        <dbReference type="ARBA" id="ARBA00023242"/>
    </source>
</evidence>
<dbReference type="InterPro" id="IPR023333">
    <property type="entry name" value="Proteasome_suB-type"/>
</dbReference>
<dbReference type="PANTHER" id="PTHR32194:SF6">
    <property type="entry name" value="PROTEASOME SUBUNIT BETA"/>
    <property type="match status" value="1"/>
</dbReference>
<dbReference type="eggNOG" id="KOG0185">
    <property type="taxonomic scope" value="Eukaryota"/>
</dbReference>
<proteinExistence type="inferred from homology"/>
<evidence type="ECO:0000313" key="7">
    <source>
        <dbReference type="EMBL" id="EGC38450.1"/>
    </source>
</evidence>
<dbReference type="InterPro" id="IPR001353">
    <property type="entry name" value="Proteasome_sua/b"/>
</dbReference>
<dbReference type="FunFam" id="3.60.20.10:FF:000074">
    <property type="entry name" value="Proteasome subunit beta"/>
    <property type="match status" value="1"/>
</dbReference>
<dbReference type="InterPro" id="IPR029055">
    <property type="entry name" value="Ntn_hydrolases_N"/>
</dbReference>
<evidence type="ECO:0000256" key="6">
    <source>
        <dbReference type="SAM" id="MobiDB-lite"/>
    </source>
</evidence>
<keyword evidence="3 5" id="KW-0539">Nucleus</keyword>
<dbReference type="Pfam" id="PF00227">
    <property type="entry name" value="Proteasome"/>
    <property type="match status" value="1"/>
</dbReference>
<dbReference type="GO" id="GO:0043161">
    <property type="term" value="P:proteasome-mediated ubiquitin-dependent protein catabolic process"/>
    <property type="evidence" value="ECO:0000318"/>
    <property type="project" value="GO_Central"/>
</dbReference>
<dbReference type="GO" id="GO:0005634">
    <property type="term" value="C:nucleus"/>
    <property type="evidence" value="ECO:0000318"/>
    <property type="project" value="GO_Central"/>
</dbReference>
<keyword evidence="1 5" id="KW-0963">Cytoplasm</keyword>
<comment type="subunit">
    <text evidence="4">The 26S proteasome consists of a 20S proteasome core and two 19S regulatory subunits. The 20S proteasome core is composed of 28 subunits that are arranged in four stacked rings, resulting in a barrel-shaped structure. The two end rings are each formed by seven alpha subunits, and the two central rings are each formed by seven beta subunits. The catalytic chamber with the active sites is on the inside of the barrel.</text>
</comment>
<dbReference type="CDD" id="cd03760">
    <property type="entry name" value="proteasome_beta_type_4"/>
    <property type="match status" value="1"/>
</dbReference>